<name>B2VUS1_PYRTR</name>
<dbReference type="Proteomes" id="UP000001471">
    <property type="component" value="Unassembled WGS sequence"/>
</dbReference>
<evidence type="ECO:0000313" key="2">
    <source>
        <dbReference type="Proteomes" id="UP000001471"/>
    </source>
</evidence>
<dbReference type="AlphaFoldDB" id="B2VUS1"/>
<proteinExistence type="predicted"/>
<dbReference type="EMBL" id="DS231615">
    <property type="protein sequence ID" value="EDU41613.1"/>
    <property type="molecule type" value="Genomic_DNA"/>
</dbReference>
<dbReference type="HOGENOM" id="CLU_2360803_0_0_1"/>
<organism evidence="1 2">
    <name type="scientific">Pyrenophora tritici-repentis (strain Pt-1C-BFP)</name>
    <name type="common">Wheat tan spot fungus</name>
    <name type="synonym">Drechslera tritici-repentis</name>
    <dbReference type="NCBI Taxonomy" id="426418"/>
    <lineage>
        <taxon>Eukaryota</taxon>
        <taxon>Fungi</taxon>
        <taxon>Dikarya</taxon>
        <taxon>Ascomycota</taxon>
        <taxon>Pezizomycotina</taxon>
        <taxon>Dothideomycetes</taxon>
        <taxon>Pleosporomycetidae</taxon>
        <taxon>Pleosporales</taxon>
        <taxon>Pleosporineae</taxon>
        <taxon>Pleosporaceae</taxon>
        <taxon>Pyrenophora</taxon>
    </lineage>
</organism>
<sequence>MQQVDSENLSVDPYKSIPRSCPYLTCIIYIAKPCVYVNTMPPSPSCPFLHVARLPALIIGKGPSGPALPAAAVRWANGNKTTRKRRSKCAGADTVS</sequence>
<protein>
    <submittedName>
        <fullName evidence="1">Uncharacterized protein</fullName>
    </submittedName>
</protein>
<evidence type="ECO:0000313" key="1">
    <source>
        <dbReference type="EMBL" id="EDU41613.1"/>
    </source>
</evidence>
<dbReference type="InParanoid" id="B2VUS1"/>
<accession>B2VUS1</accession>
<gene>
    <name evidence="1" type="ORF">PTRG_02175</name>
</gene>
<reference evidence="2" key="1">
    <citation type="journal article" date="2013" name="G3 (Bethesda)">
        <title>Comparative genomics of a plant-pathogenic fungus, Pyrenophora tritici-repentis, reveals transduplication and the impact of repeat elements on pathogenicity and population divergence.</title>
        <authorList>
            <person name="Manning V.A."/>
            <person name="Pandelova I."/>
            <person name="Dhillon B."/>
            <person name="Wilhelm L.J."/>
            <person name="Goodwin S.B."/>
            <person name="Berlin A.M."/>
            <person name="Figueroa M."/>
            <person name="Freitag M."/>
            <person name="Hane J.K."/>
            <person name="Henrissat B."/>
            <person name="Holman W.H."/>
            <person name="Kodira C.D."/>
            <person name="Martin J."/>
            <person name="Oliver R.P."/>
            <person name="Robbertse B."/>
            <person name="Schackwitz W."/>
            <person name="Schwartz D.C."/>
            <person name="Spatafora J.W."/>
            <person name="Turgeon B.G."/>
            <person name="Yandava C."/>
            <person name="Young S."/>
            <person name="Zhou S."/>
            <person name="Zeng Q."/>
            <person name="Grigoriev I.V."/>
            <person name="Ma L.-J."/>
            <person name="Ciuffetti L.M."/>
        </authorList>
    </citation>
    <scope>NUCLEOTIDE SEQUENCE [LARGE SCALE GENOMIC DNA]</scope>
    <source>
        <strain evidence="2">Pt-1C-BFP</strain>
    </source>
</reference>